<keyword evidence="2" id="KW-1185">Reference proteome</keyword>
<evidence type="ECO:0000313" key="2">
    <source>
        <dbReference type="Proteomes" id="UP001632038"/>
    </source>
</evidence>
<name>A0ABD3DAR5_9LAMI</name>
<gene>
    <name evidence="1" type="ORF">CASFOL_016593</name>
</gene>
<organism evidence="1 2">
    <name type="scientific">Castilleja foliolosa</name>
    <dbReference type="NCBI Taxonomy" id="1961234"/>
    <lineage>
        <taxon>Eukaryota</taxon>
        <taxon>Viridiplantae</taxon>
        <taxon>Streptophyta</taxon>
        <taxon>Embryophyta</taxon>
        <taxon>Tracheophyta</taxon>
        <taxon>Spermatophyta</taxon>
        <taxon>Magnoliopsida</taxon>
        <taxon>eudicotyledons</taxon>
        <taxon>Gunneridae</taxon>
        <taxon>Pentapetalae</taxon>
        <taxon>asterids</taxon>
        <taxon>lamiids</taxon>
        <taxon>Lamiales</taxon>
        <taxon>Orobanchaceae</taxon>
        <taxon>Pedicularideae</taxon>
        <taxon>Castillejinae</taxon>
        <taxon>Castilleja</taxon>
    </lineage>
</organism>
<sequence>MLWILPTGLRGRGRLSADVGEVSGDGVDGERPVNGGWARGISGGGLGWRRGAGYWATRC</sequence>
<dbReference type="Proteomes" id="UP001632038">
    <property type="component" value="Unassembled WGS sequence"/>
</dbReference>
<reference evidence="2" key="1">
    <citation type="journal article" date="2024" name="IScience">
        <title>Strigolactones Initiate the Formation of Haustorium-like Structures in Castilleja.</title>
        <authorList>
            <person name="Buerger M."/>
            <person name="Peterson D."/>
            <person name="Chory J."/>
        </authorList>
    </citation>
    <scope>NUCLEOTIDE SEQUENCE [LARGE SCALE GENOMIC DNA]</scope>
</reference>
<proteinExistence type="predicted"/>
<accession>A0ABD3DAR5</accession>
<evidence type="ECO:0000313" key="1">
    <source>
        <dbReference type="EMBL" id="KAL3638686.1"/>
    </source>
</evidence>
<dbReference type="AlphaFoldDB" id="A0ABD3DAR5"/>
<protein>
    <submittedName>
        <fullName evidence="1">Uncharacterized protein</fullName>
    </submittedName>
</protein>
<comment type="caution">
    <text evidence="1">The sequence shown here is derived from an EMBL/GenBank/DDBJ whole genome shotgun (WGS) entry which is preliminary data.</text>
</comment>
<dbReference type="EMBL" id="JAVIJP010000018">
    <property type="protein sequence ID" value="KAL3638686.1"/>
    <property type="molecule type" value="Genomic_DNA"/>
</dbReference>